<dbReference type="OrthoDB" id="4087367at2759"/>
<dbReference type="Proteomes" id="UP000241107">
    <property type="component" value="Unassembled WGS sequence"/>
</dbReference>
<sequence length="233" mass="25847">MLVQLKATALYAILDQTSRNTLVGVLVGEERESSIVVADAFELKWLGHKIDYDNLNKRLRLLLVVSPQASLVGLFLTDQEAPQAAIDDFRKHGDRLPPIYVQLQGKDLKCYSSLNHSAVPLTIIAESTEAIATNTIHSHANYTKDEPELTEVSEEAAVYSLEQLERRVQRLLETENLSDSAERDLVYLANKLLSAPKNDDDGLELVSSRLAILTNLLSTSRAANAHFAPRATR</sequence>
<organism evidence="1 2">
    <name type="scientific">Candidozyma pseudohaemuli</name>
    <dbReference type="NCBI Taxonomy" id="418784"/>
    <lineage>
        <taxon>Eukaryota</taxon>
        <taxon>Fungi</taxon>
        <taxon>Dikarya</taxon>
        <taxon>Ascomycota</taxon>
        <taxon>Saccharomycotina</taxon>
        <taxon>Pichiomycetes</taxon>
        <taxon>Metschnikowiaceae</taxon>
        <taxon>Candidozyma</taxon>
    </lineage>
</organism>
<dbReference type="STRING" id="418784.A0A2P7YXV5"/>
<dbReference type="Gene3D" id="3.40.140.10">
    <property type="entry name" value="Cytidine Deaminase, domain 2"/>
    <property type="match status" value="1"/>
</dbReference>
<protein>
    <recommendedName>
        <fullName evidence="3">JAB1/MPN/MOV34 metalloenzyme domain-containing protein</fullName>
    </recommendedName>
</protein>
<name>A0A2P7YXV5_9ASCO</name>
<accession>A0A2P7YXV5</accession>
<dbReference type="AlphaFoldDB" id="A0A2P7YXV5"/>
<dbReference type="VEuPathDB" id="FungiDB:C7M61_000466"/>
<dbReference type="RefSeq" id="XP_024715509.1">
    <property type="nucleotide sequence ID" value="XM_024855910.1"/>
</dbReference>
<reference evidence="1 2" key="1">
    <citation type="submission" date="2018-03" db="EMBL/GenBank/DDBJ databases">
        <title>Candida pseudohaemulonii genome assembly and annotation.</title>
        <authorList>
            <person name="Munoz J.F."/>
            <person name="Gade L.G."/>
            <person name="Chow N.A."/>
            <person name="Litvintseva A.P."/>
            <person name="Loparev V.N."/>
            <person name="Cuomo C.A."/>
        </authorList>
    </citation>
    <scope>NUCLEOTIDE SEQUENCE [LARGE SCALE GENOMIC DNA]</scope>
    <source>
        <strain evidence="1 2">B12108</strain>
    </source>
</reference>
<evidence type="ECO:0000313" key="1">
    <source>
        <dbReference type="EMBL" id="PSK40810.1"/>
    </source>
</evidence>
<keyword evidence="2" id="KW-1185">Reference proteome</keyword>
<comment type="caution">
    <text evidence="1">The sequence shown here is derived from an EMBL/GenBank/DDBJ whole genome shotgun (WGS) entry which is preliminary data.</text>
</comment>
<evidence type="ECO:0000313" key="2">
    <source>
        <dbReference type="Proteomes" id="UP000241107"/>
    </source>
</evidence>
<evidence type="ECO:0008006" key="3">
    <source>
        <dbReference type="Google" id="ProtNLM"/>
    </source>
</evidence>
<gene>
    <name evidence="1" type="ORF">C7M61_000466</name>
</gene>
<proteinExistence type="predicted"/>
<dbReference type="GeneID" id="36563859"/>
<dbReference type="EMBL" id="PYFQ01000001">
    <property type="protein sequence ID" value="PSK40810.1"/>
    <property type="molecule type" value="Genomic_DNA"/>
</dbReference>